<protein>
    <recommendedName>
        <fullName evidence="3">Flagellar hook-length control protein-like C-terminal domain-containing protein</fullName>
    </recommendedName>
</protein>
<dbReference type="InterPro" id="IPR021136">
    <property type="entry name" value="Flagellar_hook_control-like_C"/>
</dbReference>
<evidence type="ECO:0000256" key="2">
    <source>
        <dbReference type="SAM" id="MobiDB-lite"/>
    </source>
</evidence>
<feature type="domain" description="Flagellar hook-length control protein-like C-terminal" evidence="3">
    <location>
        <begin position="410"/>
        <end position="486"/>
    </location>
</feature>
<feature type="compositionally biased region" description="Low complexity" evidence="2">
    <location>
        <begin position="487"/>
        <end position="502"/>
    </location>
</feature>
<name>A0A7X9FU59_9DELT</name>
<dbReference type="Pfam" id="PF02120">
    <property type="entry name" value="Flg_hook"/>
    <property type="match status" value="1"/>
</dbReference>
<organism evidence="4 5">
    <name type="scientific">SAR324 cluster bacterium</name>
    <dbReference type="NCBI Taxonomy" id="2024889"/>
    <lineage>
        <taxon>Bacteria</taxon>
        <taxon>Deltaproteobacteria</taxon>
        <taxon>SAR324 cluster</taxon>
    </lineage>
</organism>
<feature type="region of interest" description="Disordered" evidence="2">
    <location>
        <begin position="1"/>
        <end position="29"/>
    </location>
</feature>
<sequence length="539" mass="59236">MNNVSNINALDKGQDLQGKSPRSALSKEKEALMEEFSKLLGSISDELANQSSDVFLRMDFSAAPIKRKKQEKIGKGTCASVRPDQSRQDCSEEVSLVMSRKASIKDKVEKPQRKEFEGESSDKVAEESPKKTVEGLKSDALEKDEGTECQQEVKEFPEEKLPSDETLEVLKDEQSAIPASSSDLTQTTGVVQNQNAVAQAASQSIEEEGASNDTQVLEAKVSELGLTEVDAKQSEQDKELNSDMPKTEASFLEETVNEEIKEKVELQKNSSQVKPTKLQAELAQSESDVEDIQKALKKFMAEKLINDESNSKDLELKPLLNQALQGIDTRVKIAAPNHAPQILMSSPKEVGAILGLNNGSSANNSTLSAFANSQKSSEMQNAKRPETITRATQTRAIERIEDALREIARSKDGKTISLRLDPPSLGSVKIDVTYKEGTLTAKLVADSQQVNQLIRDKAFDLQAVIRKLCLPVEKVIVQVGQEQQAQQQTFGGSSFSSESRSANDGKQSNQEKLMNLFPELQEAAITVEKRLTLDDHWVA</sequence>
<comment type="caution">
    <text evidence="4">The sequence shown here is derived from an EMBL/GenBank/DDBJ whole genome shotgun (WGS) entry which is preliminary data.</text>
</comment>
<feature type="region of interest" description="Disordered" evidence="2">
    <location>
        <begin position="227"/>
        <end position="248"/>
    </location>
</feature>
<evidence type="ECO:0000313" key="5">
    <source>
        <dbReference type="Proteomes" id="UP000524246"/>
    </source>
</evidence>
<dbReference type="EMBL" id="JAAZON010000559">
    <property type="protein sequence ID" value="NMC63933.1"/>
    <property type="molecule type" value="Genomic_DNA"/>
</dbReference>
<feature type="compositionally biased region" description="Basic and acidic residues" evidence="2">
    <location>
        <begin position="229"/>
        <end position="241"/>
    </location>
</feature>
<feature type="region of interest" description="Disordered" evidence="2">
    <location>
        <begin position="66"/>
        <end position="164"/>
    </location>
</feature>
<accession>A0A7X9FU59</accession>
<dbReference type="Gene3D" id="3.30.750.140">
    <property type="match status" value="1"/>
</dbReference>
<gene>
    <name evidence="4" type="ORF">GYA55_12290</name>
</gene>
<dbReference type="Proteomes" id="UP000524246">
    <property type="component" value="Unassembled WGS sequence"/>
</dbReference>
<proteinExistence type="predicted"/>
<feature type="region of interest" description="Disordered" evidence="2">
    <location>
        <begin position="487"/>
        <end position="508"/>
    </location>
</feature>
<evidence type="ECO:0000256" key="1">
    <source>
        <dbReference type="SAM" id="Coils"/>
    </source>
</evidence>
<evidence type="ECO:0000259" key="3">
    <source>
        <dbReference type="Pfam" id="PF02120"/>
    </source>
</evidence>
<dbReference type="CDD" id="cd17470">
    <property type="entry name" value="T3SS_Flik_C"/>
    <property type="match status" value="1"/>
</dbReference>
<reference evidence="4 5" key="1">
    <citation type="journal article" date="2020" name="Biotechnol. Biofuels">
        <title>New insights from the biogas microbiome by comprehensive genome-resolved metagenomics of nearly 1600 species originating from multiple anaerobic digesters.</title>
        <authorList>
            <person name="Campanaro S."/>
            <person name="Treu L."/>
            <person name="Rodriguez-R L.M."/>
            <person name="Kovalovszki A."/>
            <person name="Ziels R.M."/>
            <person name="Maus I."/>
            <person name="Zhu X."/>
            <person name="Kougias P.G."/>
            <person name="Basile A."/>
            <person name="Luo G."/>
            <person name="Schluter A."/>
            <person name="Konstantinidis K.T."/>
            <person name="Angelidaki I."/>
        </authorList>
    </citation>
    <scope>NUCLEOTIDE SEQUENCE [LARGE SCALE GENOMIC DNA]</scope>
    <source>
        <strain evidence="4">AS27yjCOA_65</strain>
    </source>
</reference>
<feature type="coiled-coil region" evidence="1">
    <location>
        <begin position="249"/>
        <end position="302"/>
    </location>
</feature>
<evidence type="ECO:0000313" key="4">
    <source>
        <dbReference type="EMBL" id="NMC63933.1"/>
    </source>
</evidence>
<dbReference type="InterPro" id="IPR038610">
    <property type="entry name" value="FliK-like_C_sf"/>
</dbReference>
<feature type="compositionally biased region" description="Basic and acidic residues" evidence="2">
    <location>
        <begin position="103"/>
        <end position="164"/>
    </location>
</feature>
<dbReference type="AlphaFoldDB" id="A0A7X9FU59"/>
<keyword evidence="1" id="KW-0175">Coiled coil</keyword>